<organism evidence="1 2">
    <name type="scientific">Candidatus Zambryskibacteria bacterium RIFCSPLOWO2_01_FULL_45_21</name>
    <dbReference type="NCBI Taxonomy" id="1802761"/>
    <lineage>
        <taxon>Bacteria</taxon>
        <taxon>Candidatus Zambryskiibacteriota</taxon>
    </lineage>
</organism>
<dbReference type="EMBL" id="MHWE01000020">
    <property type="protein sequence ID" value="OHB03299.1"/>
    <property type="molecule type" value="Genomic_DNA"/>
</dbReference>
<dbReference type="Proteomes" id="UP000176800">
    <property type="component" value="Unassembled WGS sequence"/>
</dbReference>
<name>A0A1G2U1L4_9BACT</name>
<dbReference type="Pfam" id="PF06262">
    <property type="entry name" value="Zincin_1"/>
    <property type="match status" value="1"/>
</dbReference>
<sequence length="128" mass="14864">MICLTNEQFEAVVTEGIDAIPKKYLQHINNLAFVVEDEPSSAQRQKLNLQRQESLYGLYEGIPLTKRGSNYNLVLPDKITIFKKPIEASSQNLEQLEILVKNTIWHEVAHYYGLDHDLIHRLEHKHKT</sequence>
<dbReference type="InterPro" id="IPR038555">
    <property type="entry name" value="Zincin_1_sf"/>
</dbReference>
<evidence type="ECO:0000313" key="2">
    <source>
        <dbReference type="Proteomes" id="UP000176800"/>
    </source>
</evidence>
<protein>
    <recommendedName>
        <fullName evidence="3">Metallopeptidase family protein</fullName>
    </recommendedName>
</protein>
<dbReference type="SUPFAM" id="SSF55486">
    <property type="entry name" value="Metalloproteases ('zincins'), catalytic domain"/>
    <property type="match status" value="1"/>
</dbReference>
<comment type="caution">
    <text evidence="1">The sequence shown here is derived from an EMBL/GenBank/DDBJ whole genome shotgun (WGS) entry which is preliminary data.</text>
</comment>
<gene>
    <name evidence="1" type="ORF">A3B14_01320</name>
</gene>
<evidence type="ECO:0008006" key="3">
    <source>
        <dbReference type="Google" id="ProtNLM"/>
    </source>
</evidence>
<dbReference type="CDD" id="cd12952">
    <property type="entry name" value="MMP_ACEL2062"/>
    <property type="match status" value="1"/>
</dbReference>
<evidence type="ECO:0000313" key="1">
    <source>
        <dbReference type="EMBL" id="OHB03299.1"/>
    </source>
</evidence>
<dbReference type="AlphaFoldDB" id="A0A1G2U1L4"/>
<accession>A0A1G2U1L4</accession>
<reference evidence="1 2" key="1">
    <citation type="journal article" date="2016" name="Nat. Commun.">
        <title>Thousands of microbial genomes shed light on interconnected biogeochemical processes in an aquifer system.</title>
        <authorList>
            <person name="Anantharaman K."/>
            <person name="Brown C.T."/>
            <person name="Hug L.A."/>
            <person name="Sharon I."/>
            <person name="Castelle C.J."/>
            <person name="Probst A.J."/>
            <person name="Thomas B.C."/>
            <person name="Singh A."/>
            <person name="Wilkins M.J."/>
            <person name="Karaoz U."/>
            <person name="Brodie E.L."/>
            <person name="Williams K.H."/>
            <person name="Hubbard S.S."/>
            <person name="Banfield J.F."/>
        </authorList>
    </citation>
    <scope>NUCLEOTIDE SEQUENCE [LARGE SCALE GENOMIC DNA]</scope>
</reference>
<proteinExistence type="predicted"/>
<dbReference type="InterPro" id="IPR010428">
    <property type="entry name" value="Zincin_1"/>
</dbReference>
<dbReference type="Gene3D" id="3.30.2010.20">
    <property type="match status" value="1"/>
</dbReference>